<sequence length="259" mass="27217">MKLKDRTAIITGAARGIGRACAERLLAEGARVILTDIEDTRGNETARQLGPDASYLHCDVGDSAQVNGIVRAVTASHGAIDILVNNAGVTAAGDILEISEADFDRVIRVNLKGAFLMGQAVARQMVKQVKDGRKPGAIVNMSSVNAVVTIATQVPYSASKVGINQLTKVMALGLAEHGIRVNAIGPGSIMTDMLTTVNNDPEARHRLLSRTPLGRIGETAEIAAIAAFLASDDASYITGQTIYADGGRLPLNYMVPVKS</sequence>
<dbReference type="Proteomes" id="UP000616151">
    <property type="component" value="Unassembled WGS sequence"/>
</dbReference>
<comment type="caution">
    <text evidence="1">The sequence shown here is derived from an EMBL/GenBank/DDBJ whole genome shotgun (WGS) entry which is preliminary data.</text>
</comment>
<reference evidence="1" key="1">
    <citation type="submission" date="2021-01" db="EMBL/GenBank/DDBJ databases">
        <authorList>
            <person name="Sun Q."/>
        </authorList>
    </citation>
    <scope>NUCLEOTIDE SEQUENCE</scope>
    <source>
        <strain evidence="1">YIM B02566</strain>
    </source>
</reference>
<dbReference type="EMBL" id="JAENHL010000007">
    <property type="protein sequence ID" value="MBK1867801.1"/>
    <property type="molecule type" value="Genomic_DNA"/>
</dbReference>
<keyword evidence="2" id="KW-1185">Reference proteome</keyword>
<protein>
    <submittedName>
        <fullName evidence="1">SDR family oxidoreductase</fullName>
    </submittedName>
</protein>
<evidence type="ECO:0000313" key="2">
    <source>
        <dbReference type="Proteomes" id="UP000616151"/>
    </source>
</evidence>
<name>A0ACC5R5M1_9HYPH</name>
<accession>A0ACC5R5M1</accession>
<gene>
    <name evidence="1" type="ORF">JHL16_15695</name>
</gene>
<evidence type="ECO:0000313" key="1">
    <source>
        <dbReference type="EMBL" id="MBK1867801.1"/>
    </source>
</evidence>
<proteinExistence type="predicted"/>
<organism evidence="1 2">
    <name type="scientific">Taklimakanibacter albus</name>
    <dbReference type="NCBI Taxonomy" id="2800327"/>
    <lineage>
        <taxon>Bacteria</taxon>
        <taxon>Pseudomonadati</taxon>
        <taxon>Pseudomonadota</taxon>
        <taxon>Alphaproteobacteria</taxon>
        <taxon>Hyphomicrobiales</taxon>
        <taxon>Aestuariivirgaceae</taxon>
        <taxon>Taklimakanibacter</taxon>
    </lineage>
</organism>